<evidence type="ECO:0000259" key="1">
    <source>
        <dbReference type="Pfam" id="PF04230"/>
    </source>
</evidence>
<dbReference type="Pfam" id="PF04230">
    <property type="entry name" value="PS_pyruv_trans"/>
    <property type="match status" value="1"/>
</dbReference>
<dbReference type="EMBL" id="JAEUAW010000003">
    <property type="protein sequence ID" value="MBW9093092.1"/>
    <property type="molecule type" value="Genomic_DNA"/>
</dbReference>
<dbReference type="GO" id="GO:0016740">
    <property type="term" value="F:transferase activity"/>
    <property type="evidence" value="ECO:0007669"/>
    <property type="project" value="UniProtKB-KW"/>
</dbReference>
<reference evidence="2 3" key="1">
    <citation type="journal article" date="2021" name="MBio">
        <title>Poor Competitiveness of Bradyrhizobium in Pigeon Pea Root Colonization in Indian Soils.</title>
        <authorList>
            <person name="Chalasani D."/>
            <person name="Basu A."/>
            <person name="Pullabhotla S.V.S.R.N."/>
            <person name="Jorrin B."/>
            <person name="Neal A.L."/>
            <person name="Poole P.S."/>
            <person name="Podile A.R."/>
            <person name="Tkacz A."/>
        </authorList>
    </citation>
    <scope>NUCLEOTIDE SEQUENCE [LARGE SCALE GENOMIC DNA]</scope>
    <source>
        <strain evidence="2 3">HU14</strain>
    </source>
</reference>
<evidence type="ECO:0000313" key="3">
    <source>
        <dbReference type="Proteomes" id="UP001196843"/>
    </source>
</evidence>
<gene>
    <name evidence="2" type="ORF">JNB62_05305</name>
</gene>
<dbReference type="InterPro" id="IPR007345">
    <property type="entry name" value="Polysacch_pyruvyl_Trfase"/>
</dbReference>
<dbReference type="RefSeq" id="WP_220299814.1">
    <property type="nucleotide sequence ID" value="NZ_JAEUAW010000003.1"/>
</dbReference>
<keyword evidence="2" id="KW-0808">Transferase</keyword>
<keyword evidence="3" id="KW-1185">Reference proteome</keyword>
<comment type="caution">
    <text evidence="2">The sequence shown here is derived from an EMBL/GenBank/DDBJ whole genome shotgun (WGS) entry which is preliminary data.</text>
</comment>
<name>A0ABS7HJG1_9MICO</name>
<protein>
    <submittedName>
        <fullName evidence="2">Polysaccharide pyruvyl transferase family protein</fullName>
    </submittedName>
</protein>
<accession>A0ABS7HJG1</accession>
<evidence type="ECO:0000313" key="2">
    <source>
        <dbReference type="EMBL" id="MBW9093092.1"/>
    </source>
</evidence>
<dbReference type="Proteomes" id="UP001196843">
    <property type="component" value="Unassembled WGS sequence"/>
</dbReference>
<sequence length="344" mass="39223">MTTQQDTDHLTEVRWKTESILRRHSGLEQDVALLDAPALINVGDSMIWQGQVEYMNRLGHRIRYAADMQSYDARRLKRSMPDGGIVMLRGGGNFGDLWVGHQNFRERVAQELRNCEIVQLTQSVMFRDPARAAQANKVLSAHPSFTLLVRDDLSMERAREQLPDVKIERAYDMALGWTPRRTAEPTPGRVVVIARRDREASSGLAEASEAWRTPYDVHVTDWGSHARYPSRWGATRKLLKQNGKLVYRQWPSLPQPTIERSLRYLNRWNLDSAVDLFSQAQAMVVDRLHAHVIASLLGIPHVVLDNDHGKISSVFHSYTGQFSTAHYTTSTDEARAILDELMSR</sequence>
<organism evidence="2 3">
    <name type="scientific">Microbacterium jejuense</name>
    <dbReference type="NCBI Taxonomy" id="1263637"/>
    <lineage>
        <taxon>Bacteria</taxon>
        <taxon>Bacillati</taxon>
        <taxon>Actinomycetota</taxon>
        <taxon>Actinomycetes</taxon>
        <taxon>Micrococcales</taxon>
        <taxon>Microbacteriaceae</taxon>
        <taxon>Microbacterium</taxon>
    </lineage>
</organism>
<proteinExistence type="predicted"/>
<feature type="domain" description="Polysaccharide pyruvyl transferase" evidence="1">
    <location>
        <begin position="41"/>
        <end position="308"/>
    </location>
</feature>